<reference evidence="5" key="1">
    <citation type="submission" date="2020-10" db="EMBL/GenBank/DDBJ databases">
        <title>Feather gene expression reveals the developmental basis of iridescence in African starlings.</title>
        <authorList>
            <person name="Rubenstein D.R."/>
        </authorList>
    </citation>
    <scope>NUCLEOTIDE SEQUENCE</scope>
    <source>
        <strain evidence="5">SS15</strain>
        <tissue evidence="5">Liver</tissue>
    </source>
</reference>
<dbReference type="GO" id="GO:0035556">
    <property type="term" value="P:intracellular signal transduction"/>
    <property type="evidence" value="ECO:0007669"/>
    <property type="project" value="TreeGrafter"/>
</dbReference>
<evidence type="ECO:0000256" key="2">
    <source>
        <dbReference type="PROSITE-ProRule" id="PRU00191"/>
    </source>
</evidence>
<dbReference type="EMBL" id="JADDUC020000010">
    <property type="protein sequence ID" value="KAI1236312.1"/>
    <property type="molecule type" value="Genomic_DNA"/>
</dbReference>
<proteinExistence type="predicted"/>
<evidence type="ECO:0000313" key="5">
    <source>
        <dbReference type="EMBL" id="KAG0121197.1"/>
    </source>
</evidence>
<sequence length="673" mass="75673">MMKLQKMVHDIKKNESGIINKFKKFQNEQVALICKTGKDTWDRLKKKPPPSLPQRDYASEHADNEEDQWSDDFDSDYENPDDHSDSEMYVVPSEENPDDSYEPPPSEKEKKKIPSAFPISRGEYADNRTSNPQLPPINKPLPSTPSPAMSRPKKPCVPSMPLPSPAAKPKVPPKPKECSDDEDNYIVPVDNDDDNYIEPTESSMSLPTRFYEVPEEEKYFASPQKSSSSKNSQRFNNTQASRFPTGAAPSPLPRGLKKTSNAVISPRPCLPSRETLTANEEKPTAPERRRNSNQGLPLPPLPSGAQKPLLQKSTILPKVPEAANRSLGASPPSSTSPISSSADQDASVHSQAWYAATCDRKMAEDALYRSNKDGSFLIRKSSGQDSRQPYTLVVFYNRRVYNVPIRFIESTRQYALGREKSGEERFDSVAEIVENHQRTSLVLIDSQNNTKDSTKLKHILKQNKTKQKYTKKPPKPRTKNELIPLTAQGKAANGFYCPVSFLRKIISSYIRRIAEVSLQKSFNKLKTASWCSGNTLTEEVAFTDDSEFAITRGGKEQKIVTEGTEQKGLSSVPEEQAKLAASTIYSSSTLCLNKNRILHRMSTQNQQYWNSSKINLNSEKATLKCDLHFKKILDFNSSTAGFFPHTLKRPGYMQELKKLDLKKPIELEQSDTT</sequence>
<dbReference type="InterPro" id="IPR000980">
    <property type="entry name" value="SH2"/>
</dbReference>
<feature type="compositionally biased region" description="Pro residues" evidence="3">
    <location>
        <begin position="133"/>
        <end position="145"/>
    </location>
</feature>
<feature type="compositionally biased region" description="Low complexity" evidence="3">
    <location>
        <begin position="222"/>
        <end position="233"/>
    </location>
</feature>
<dbReference type="OrthoDB" id="10044490at2759"/>
<dbReference type="SUPFAM" id="SSF55550">
    <property type="entry name" value="SH2 domain"/>
    <property type="match status" value="1"/>
</dbReference>
<evidence type="ECO:0000259" key="4">
    <source>
        <dbReference type="PROSITE" id="PS50001"/>
    </source>
</evidence>
<reference evidence="6 7" key="2">
    <citation type="journal article" date="2021" name="J. Hered.">
        <title>Feather Gene Expression Elucidates the Developmental Basis of Plumage Iridescence in African Starlings.</title>
        <authorList>
            <person name="Rubenstein D.R."/>
            <person name="Corvelo A."/>
            <person name="MacManes M.D."/>
            <person name="Maia R."/>
            <person name="Narzisi G."/>
            <person name="Rousaki A."/>
            <person name="Vandenabeele P."/>
            <person name="Shawkey M.D."/>
            <person name="Solomon J."/>
        </authorList>
    </citation>
    <scope>NUCLEOTIDE SEQUENCE [LARGE SCALE GENOMIC DNA]</scope>
    <source>
        <strain evidence="6">SS15</strain>
    </source>
</reference>
<protein>
    <recommendedName>
        <fullName evidence="4">SH2 domain-containing protein</fullName>
    </recommendedName>
</protein>
<feature type="region of interest" description="Disordered" evidence="3">
    <location>
        <begin position="323"/>
        <end position="345"/>
    </location>
</feature>
<feature type="domain" description="SH2" evidence="4">
    <location>
        <begin position="353"/>
        <end position="460"/>
    </location>
</feature>
<feature type="compositionally biased region" description="Acidic residues" evidence="3">
    <location>
        <begin position="179"/>
        <end position="196"/>
    </location>
</feature>
<dbReference type="Pfam" id="PF00017">
    <property type="entry name" value="SH2"/>
    <property type="match status" value="1"/>
</dbReference>
<dbReference type="PANTHER" id="PTHR14098">
    <property type="entry name" value="SH2 DOMAIN CONTAINING PROTEIN"/>
    <property type="match status" value="1"/>
</dbReference>
<feature type="compositionally biased region" description="Basic and acidic residues" evidence="3">
    <location>
        <begin position="279"/>
        <end position="290"/>
    </location>
</feature>
<reference evidence="6" key="3">
    <citation type="submission" date="2022-01" db="EMBL/GenBank/DDBJ databases">
        <authorList>
            <person name="Rubenstein D.R."/>
        </authorList>
    </citation>
    <scope>NUCLEOTIDE SEQUENCE</scope>
    <source>
        <strain evidence="6">SS15</strain>
        <tissue evidence="6">Liver</tissue>
    </source>
</reference>
<dbReference type="InterPro" id="IPR036860">
    <property type="entry name" value="SH2_dom_sf"/>
</dbReference>
<keyword evidence="1 2" id="KW-0727">SH2 domain</keyword>
<dbReference type="SMART" id="SM00252">
    <property type="entry name" value="SH2"/>
    <property type="match status" value="1"/>
</dbReference>
<accession>A0A835NST1</accession>
<organism evidence="5">
    <name type="scientific">Lamprotornis superbus</name>
    <dbReference type="NCBI Taxonomy" id="245042"/>
    <lineage>
        <taxon>Eukaryota</taxon>
        <taxon>Metazoa</taxon>
        <taxon>Chordata</taxon>
        <taxon>Craniata</taxon>
        <taxon>Vertebrata</taxon>
        <taxon>Euteleostomi</taxon>
        <taxon>Archelosauria</taxon>
        <taxon>Archosauria</taxon>
        <taxon>Dinosauria</taxon>
        <taxon>Saurischia</taxon>
        <taxon>Theropoda</taxon>
        <taxon>Coelurosauria</taxon>
        <taxon>Aves</taxon>
        <taxon>Neognathae</taxon>
        <taxon>Neoaves</taxon>
        <taxon>Telluraves</taxon>
        <taxon>Australaves</taxon>
        <taxon>Passeriformes</taxon>
        <taxon>Sturnidae</taxon>
        <taxon>Lamprotornis</taxon>
    </lineage>
</organism>
<dbReference type="Proteomes" id="UP000618051">
    <property type="component" value="Unassembled WGS sequence"/>
</dbReference>
<feature type="compositionally biased region" description="Pro residues" evidence="3">
    <location>
        <begin position="158"/>
        <end position="172"/>
    </location>
</feature>
<feature type="compositionally biased region" description="Low complexity" evidence="3">
    <location>
        <begin position="330"/>
        <end position="341"/>
    </location>
</feature>
<dbReference type="PANTHER" id="PTHR14098:SF3">
    <property type="entry name" value="B-CELL LINKER PROTEIN"/>
    <property type="match status" value="1"/>
</dbReference>
<dbReference type="Gene3D" id="3.30.505.10">
    <property type="entry name" value="SH2 domain"/>
    <property type="match status" value="1"/>
</dbReference>
<dbReference type="GO" id="GO:0007169">
    <property type="term" value="P:cell surface receptor protein tyrosine kinase signaling pathway"/>
    <property type="evidence" value="ECO:0007669"/>
    <property type="project" value="TreeGrafter"/>
</dbReference>
<dbReference type="AlphaFoldDB" id="A0A835NST1"/>
<feature type="region of interest" description="Disordered" evidence="3">
    <location>
        <begin position="37"/>
        <end position="307"/>
    </location>
</feature>
<dbReference type="InterPro" id="IPR051751">
    <property type="entry name" value="Immunoreceptor_sig_adapters"/>
</dbReference>
<evidence type="ECO:0000313" key="6">
    <source>
        <dbReference type="EMBL" id="KAI1236312.1"/>
    </source>
</evidence>
<name>A0A835NST1_9PASS</name>
<dbReference type="CDD" id="cd09929">
    <property type="entry name" value="SH2_BLNK_SLP-76"/>
    <property type="match status" value="1"/>
</dbReference>
<gene>
    <name evidence="6" type="ORF">IHE44_0001597</name>
    <name evidence="5" type="ORF">IHE44_011368</name>
</gene>
<dbReference type="PROSITE" id="PS50001">
    <property type="entry name" value="SH2"/>
    <property type="match status" value="1"/>
</dbReference>
<dbReference type="EMBL" id="JADDUC010000052">
    <property type="protein sequence ID" value="KAG0121197.1"/>
    <property type="molecule type" value="Genomic_DNA"/>
</dbReference>
<dbReference type="GO" id="GO:0005737">
    <property type="term" value="C:cytoplasm"/>
    <property type="evidence" value="ECO:0007669"/>
    <property type="project" value="TreeGrafter"/>
</dbReference>
<dbReference type="FunFam" id="3.30.505.10:FF:000016">
    <property type="entry name" value="B-cell linker protein isoform 2"/>
    <property type="match status" value="1"/>
</dbReference>
<keyword evidence="7" id="KW-1185">Reference proteome</keyword>
<evidence type="ECO:0000256" key="1">
    <source>
        <dbReference type="ARBA" id="ARBA00022999"/>
    </source>
</evidence>
<evidence type="ECO:0000256" key="3">
    <source>
        <dbReference type="SAM" id="MobiDB-lite"/>
    </source>
</evidence>
<comment type="caution">
    <text evidence="5">The sequence shown here is derived from an EMBL/GenBank/DDBJ whole genome shotgun (WGS) entry which is preliminary data.</text>
</comment>
<evidence type="ECO:0000313" key="7">
    <source>
        <dbReference type="Proteomes" id="UP000618051"/>
    </source>
</evidence>
<feature type="compositionally biased region" description="Acidic residues" evidence="3">
    <location>
        <begin position="63"/>
        <end position="79"/>
    </location>
</feature>